<dbReference type="AlphaFoldDB" id="A0A015KCH6"/>
<evidence type="ECO:0000313" key="3">
    <source>
        <dbReference type="Proteomes" id="UP000022910"/>
    </source>
</evidence>
<keyword evidence="3" id="KW-1185">Reference proteome</keyword>
<feature type="domain" description="Integrase core" evidence="1">
    <location>
        <begin position="25"/>
        <end position="69"/>
    </location>
</feature>
<dbReference type="HOGENOM" id="CLU_2062748_0_0_1"/>
<dbReference type="InterPro" id="IPR058913">
    <property type="entry name" value="Integrase_dom_put"/>
</dbReference>
<gene>
    <name evidence="2" type="ORF">RirG_209260</name>
</gene>
<dbReference type="Proteomes" id="UP000022910">
    <property type="component" value="Unassembled WGS sequence"/>
</dbReference>
<dbReference type="EMBL" id="JEMT01027427">
    <property type="protein sequence ID" value="EXX57196.1"/>
    <property type="molecule type" value="Genomic_DNA"/>
</dbReference>
<evidence type="ECO:0000313" key="2">
    <source>
        <dbReference type="EMBL" id="EXX57196.1"/>
    </source>
</evidence>
<proteinExistence type="predicted"/>
<reference evidence="2 3" key="1">
    <citation type="submission" date="2014-02" db="EMBL/GenBank/DDBJ databases">
        <title>Single nucleus genome sequencing reveals high similarity among nuclei of an endomycorrhizal fungus.</title>
        <authorList>
            <person name="Lin K."/>
            <person name="Geurts R."/>
            <person name="Zhang Z."/>
            <person name="Limpens E."/>
            <person name="Saunders D.G."/>
            <person name="Mu D."/>
            <person name="Pang E."/>
            <person name="Cao H."/>
            <person name="Cha H."/>
            <person name="Lin T."/>
            <person name="Zhou Q."/>
            <person name="Shang Y."/>
            <person name="Li Y."/>
            <person name="Ivanov S."/>
            <person name="Sharma T."/>
            <person name="Velzen R.V."/>
            <person name="Ruijter N.D."/>
            <person name="Aanen D.K."/>
            <person name="Win J."/>
            <person name="Kamoun S."/>
            <person name="Bisseling T."/>
            <person name="Huang S."/>
        </authorList>
    </citation>
    <scope>NUCLEOTIDE SEQUENCE [LARGE SCALE GENOMIC DNA]</scope>
    <source>
        <strain evidence="3">DAOM197198w</strain>
    </source>
</reference>
<dbReference type="OrthoDB" id="2411050at2759"/>
<accession>A0A015KCH6</accession>
<protein>
    <recommendedName>
        <fullName evidence="1">Integrase core domain-containing protein</fullName>
    </recommendedName>
</protein>
<dbReference type="Pfam" id="PF24764">
    <property type="entry name" value="rva_4"/>
    <property type="match status" value="1"/>
</dbReference>
<organism evidence="2 3">
    <name type="scientific">Rhizophagus irregularis (strain DAOM 197198w)</name>
    <name type="common">Glomus intraradices</name>
    <dbReference type="NCBI Taxonomy" id="1432141"/>
    <lineage>
        <taxon>Eukaryota</taxon>
        <taxon>Fungi</taxon>
        <taxon>Fungi incertae sedis</taxon>
        <taxon>Mucoromycota</taxon>
        <taxon>Glomeromycotina</taxon>
        <taxon>Glomeromycetes</taxon>
        <taxon>Glomerales</taxon>
        <taxon>Glomeraceae</taxon>
        <taxon>Rhizophagus</taxon>
    </lineage>
</organism>
<name>A0A015KCH6_RHIIW</name>
<sequence length="119" mass="13876">MPTEVKIVEDQFIIKELNVFGRFSIKLFASIIVFLPRINQDLLKWKASMECHTENQQTPMQLYTKGMIQYGFRGMEEEIVNPNDYGIDWDGPISKSNDDVNVIVDEPKQIINIIFYNLC</sequence>
<evidence type="ECO:0000259" key="1">
    <source>
        <dbReference type="Pfam" id="PF24764"/>
    </source>
</evidence>
<comment type="caution">
    <text evidence="2">The sequence shown here is derived from an EMBL/GenBank/DDBJ whole genome shotgun (WGS) entry which is preliminary data.</text>
</comment>